<dbReference type="AlphaFoldDB" id="A0A0J0XY27"/>
<feature type="region of interest" description="Disordered" evidence="1">
    <location>
        <begin position="101"/>
        <end position="129"/>
    </location>
</feature>
<evidence type="ECO:0000256" key="1">
    <source>
        <dbReference type="SAM" id="MobiDB-lite"/>
    </source>
</evidence>
<protein>
    <submittedName>
        <fullName evidence="2">Uncharacterized protein</fullName>
    </submittedName>
</protein>
<organism evidence="2 3">
    <name type="scientific">Cutaneotrichosporon oleaginosum</name>
    <dbReference type="NCBI Taxonomy" id="879819"/>
    <lineage>
        <taxon>Eukaryota</taxon>
        <taxon>Fungi</taxon>
        <taxon>Dikarya</taxon>
        <taxon>Basidiomycota</taxon>
        <taxon>Agaricomycotina</taxon>
        <taxon>Tremellomycetes</taxon>
        <taxon>Trichosporonales</taxon>
        <taxon>Trichosporonaceae</taxon>
        <taxon>Cutaneotrichosporon</taxon>
    </lineage>
</organism>
<sequence length="179" mass="19527">MLGNPASTSSVWGHHARIRRSRAHPIDIPSNISIRRRDYAATPPQMLGGPRCDMDGGQYQAGTARRQHGRGKPTAHAKVWRCLMSDCSRFTAHVMPLPLRRRRLRPSTSPAYPSSPPRSQTIQNTSQRTHRVHWNVEGGLLSGIGCGAAGPRGPIGARPMLDPGRFRGSRSLLEGVCAG</sequence>
<name>A0A0J0XY27_9TREE</name>
<keyword evidence="3" id="KW-1185">Reference proteome</keyword>
<evidence type="ECO:0000313" key="3">
    <source>
        <dbReference type="Proteomes" id="UP000053611"/>
    </source>
</evidence>
<dbReference type="Proteomes" id="UP000053611">
    <property type="component" value="Unassembled WGS sequence"/>
</dbReference>
<reference evidence="2 3" key="1">
    <citation type="submission" date="2015-03" db="EMBL/GenBank/DDBJ databases">
        <title>Genomics and transcriptomics of the oil-accumulating basidiomycete yeast T. oleaginosus allow insights into substrate utilization and the diverse evolutionary trajectories of mating systems in fungi.</title>
        <authorList>
            <consortium name="DOE Joint Genome Institute"/>
            <person name="Kourist R."/>
            <person name="Kracht O."/>
            <person name="Bracharz F."/>
            <person name="Lipzen A."/>
            <person name="Nolan M."/>
            <person name="Ohm R."/>
            <person name="Grigoriev I."/>
            <person name="Sun S."/>
            <person name="Heitman J."/>
            <person name="Bruck T."/>
            <person name="Nowrousian M."/>
        </authorList>
    </citation>
    <scope>NUCLEOTIDE SEQUENCE [LARGE SCALE GENOMIC DNA]</scope>
    <source>
        <strain evidence="2 3">IBC0246</strain>
    </source>
</reference>
<gene>
    <name evidence="2" type="ORF">CC85DRAFT_89731</name>
</gene>
<evidence type="ECO:0000313" key="2">
    <source>
        <dbReference type="EMBL" id="KLT45945.1"/>
    </source>
</evidence>
<proteinExistence type="predicted"/>
<dbReference type="GeneID" id="28988104"/>
<dbReference type="RefSeq" id="XP_018282436.1">
    <property type="nucleotide sequence ID" value="XM_018427501.1"/>
</dbReference>
<dbReference type="EMBL" id="KQ087179">
    <property type="protein sequence ID" value="KLT45945.1"/>
    <property type="molecule type" value="Genomic_DNA"/>
</dbReference>
<accession>A0A0J0XY27</accession>